<organism evidence="3 4">
    <name type="scientific">Diploscapter pachys</name>
    <dbReference type="NCBI Taxonomy" id="2018661"/>
    <lineage>
        <taxon>Eukaryota</taxon>
        <taxon>Metazoa</taxon>
        <taxon>Ecdysozoa</taxon>
        <taxon>Nematoda</taxon>
        <taxon>Chromadorea</taxon>
        <taxon>Rhabditida</taxon>
        <taxon>Rhabditina</taxon>
        <taxon>Rhabditomorpha</taxon>
        <taxon>Rhabditoidea</taxon>
        <taxon>Rhabditidae</taxon>
        <taxon>Diploscapter</taxon>
    </lineage>
</organism>
<name>A0A2A2LFK3_9BILA</name>
<evidence type="ECO:0000313" key="4">
    <source>
        <dbReference type="Proteomes" id="UP000218231"/>
    </source>
</evidence>
<feature type="domain" description="DH" evidence="2">
    <location>
        <begin position="117"/>
        <end position="304"/>
    </location>
</feature>
<dbReference type="Pfam" id="PF00169">
    <property type="entry name" value="PH"/>
    <property type="match status" value="1"/>
</dbReference>
<dbReference type="STRING" id="2018661.A0A2A2LFK3"/>
<dbReference type="PANTHER" id="PTHR45858">
    <property type="entry name" value="FERM DOMAIN CONTAINING PROTEIN"/>
    <property type="match status" value="1"/>
</dbReference>
<dbReference type="Pfam" id="PF00621">
    <property type="entry name" value="RhoGEF"/>
    <property type="match status" value="1"/>
</dbReference>
<dbReference type="SMART" id="SM00233">
    <property type="entry name" value="PH"/>
    <property type="match status" value="2"/>
</dbReference>
<feature type="domain" description="PH" evidence="1">
    <location>
        <begin position="478"/>
        <end position="575"/>
    </location>
</feature>
<comment type="caution">
    <text evidence="3">The sequence shown here is derived from an EMBL/GenBank/DDBJ whole genome shotgun (WGS) entry which is preliminary data.</text>
</comment>
<dbReference type="OrthoDB" id="9990815at2759"/>
<dbReference type="GO" id="GO:0005085">
    <property type="term" value="F:guanyl-nucleotide exchange factor activity"/>
    <property type="evidence" value="ECO:0007669"/>
    <property type="project" value="InterPro"/>
</dbReference>
<sequence length="582" mass="66061">MMILGYGFVQRKRKLTTGINSTFISFTESVCQSEPGGINNNSMDCLSSVSGGFSVRQLPSVSTFSSSRELMKEQTIDEQIKPGNIDDELEIDNVLRSINSPVSVDEVDYLRLRPTASLKDVAEQLLSDQRQAVKDLSLLVENLHPQIRMSISGCKILQELFTSLGDLHKQHSILLEQLEEIIQESPERIFSGLSPLLLLHSHNLPLMYANLIRQYPIYISAYDEMRSMQNAFKCIITQFERTPECYIPVHWLLLKIIDDVPNWQKIVAQMIELLLTEGKSDGELTSMRISLEKISQFAHATEKPRQMLSDYTSLVAIEESVIGTNSLCHPDRKILRIGYVHRWSGQLSPRILILCTDCILFVHRTQKSFVLNASLKLKGLLLDEGDSCHLLGDLAENAITLHSEGKSIVIVTQQHFEWMRDINEAVKAAAKSRILIPAIDINKSSSEEVSELDSGSVLYVLWHRKASISGIQLSQSVSYSKSGYLLRKLRNTRGWQKLWVLLTASCMFFYASHDKPTPLASLSLIDYGIGLPRSEDQIRHPCCIRLYYGKHNYFFRANNEFSFESWLLALRKCAINEKSEDL</sequence>
<dbReference type="EMBL" id="LIAE01006806">
    <property type="protein sequence ID" value="PAV85016.1"/>
    <property type="molecule type" value="Genomic_DNA"/>
</dbReference>
<dbReference type="PANTHER" id="PTHR45858:SF5">
    <property type="entry name" value="MOESIN_EZRIN_RADIXIN HOMOLOG 1"/>
    <property type="match status" value="1"/>
</dbReference>
<evidence type="ECO:0008006" key="5">
    <source>
        <dbReference type="Google" id="ProtNLM"/>
    </source>
</evidence>
<dbReference type="Gene3D" id="2.30.29.30">
    <property type="entry name" value="Pleckstrin-homology domain (PH domain)/Phosphotyrosine-binding domain (PTB)"/>
    <property type="match status" value="2"/>
</dbReference>
<dbReference type="InterPro" id="IPR011993">
    <property type="entry name" value="PH-like_dom_sf"/>
</dbReference>
<dbReference type="PROSITE" id="PS50003">
    <property type="entry name" value="PH_DOMAIN"/>
    <property type="match status" value="1"/>
</dbReference>
<reference evidence="3 4" key="1">
    <citation type="journal article" date="2017" name="Curr. Biol.">
        <title>Genome architecture and evolution of a unichromosomal asexual nematode.</title>
        <authorList>
            <person name="Fradin H."/>
            <person name="Zegar C."/>
            <person name="Gutwein M."/>
            <person name="Lucas J."/>
            <person name="Kovtun M."/>
            <person name="Corcoran D."/>
            <person name="Baugh L.R."/>
            <person name="Kiontke K."/>
            <person name="Gunsalus K."/>
            <person name="Fitch D.H."/>
            <person name="Piano F."/>
        </authorList>
    </citation>
    <scope>NUCLEOTIDE SEQUENCE [LARGE SCALE GENOMIC DNA]</scope>
    <source>
        <strain evidence="3">PF1309</strain>
    </source>
</reference>
<evidence type="ECO:0000259" key="2">
    <source>
        <dbReference type="PROSITE" id="PS50010"/>
    </source>
</evidence>
<dbReference type="AlphaFoldDB" id="A0A2A2LFK3"/>
<evidence type="ECO:0000313" key="3">
    <source>
        <dbReference type="EMBL" id="PAV85016.1"/>
    </source>
</evidence>
<accession>A0A2A2LFK3</accession>
<dbReference type="PROSITE" id="PS50010">
    <property type="entry name" value="DH_2"/>
    <property type="match status" value="1"/>
</dbReference>
<keyword evidence="4" id="KW-1185">Reference proteome</keyword>
<dbReference type="InterPro" id="IPR001849">
    <property type="entry name" value="PH_domain"/>
</dbReference>
<proteinExistence type="predicted"/>
<dbReference type="SUPFAM" id="SSF50729">
    <property type="entry name" value="PH domain-like"/>
    <property type="match status" value="2"/>
</dbReference>
<protein>
    <recommendedName>
        <fullName evidence="5">PH domain-containing protein</fullName>
    </recommendedName>
</protein>
<dbReference type="SUPFAM" id="SSF48065">
    <property type="entry name" value="DBL homology domain (DH-domain)"/>
    <property type="match status" value="1"/>
</dbReference>
<dbReference type="Proteomes" id="UP000218231">
    <property type="component" value="Unassembled WGS sequence"/>
</dbReference>
<gene>
    <name evidence="3" type="ORF">WR25_04467</name>
</gene>
<evidence type="ECO:0000259" key="1">
    <source>
        <dbReference type="PROSITE" id="PS50003"/>
    </source>
</evidence>
<dbReference type="Gene3D" id="1.20.900.10">
    <property type="entry name" value="Dbl homology (DH) domain"/>
    <property type="match status" value="1"/>
</dbReference>
<dbReference type="InterPro" id="IPR051835">
    <property type="entry name" value="RAC1-GEF"/>
</dbReference>
<dbReference type="InterPro" id="IPR035899">
    <property type="entry name" value="DBL_dom_sf"/>
</dbReference>
<dbReference type="InterPro" id="IPR000219">
    <property type="entry name" value="DH_dom"/>
</dbReference>